<dbReference type="InterPro" id="IPR029063">
    <property type="entry name" value="SAM-dependent_MTases_sf"/>
</dbReference>
<dbReference type="Gene3D" id="3.40.50.150">
    <property type="entry name" value="Vaccinia Virus protein VP39"/>
    <property type="match status" value="1"/>
</dbReference>
<dbReference type="AlphaFoldDB" id="A0A8H6FAD2"/>
<evidence type="ECO:0000256" key="4">
    <source>
        <dbReference type="SAM" id="MobiDB-lite"/>
    </source>
</evidence>
<evidence type="ECO:0000313" key="6">
    <source>
        <dbReference type="EMBL" id="KAF6221197.1"/>
    </source>
</evidence>
<feature type="region of interest" description="Disordered" evidence="4">
    <location>
        <begin position="94"/>
        <end position="118"/>
    </location>
</feature>
<keyword evidence="1" id="KW-0489">Methyltransferase</keyword>
<sequence length="137" mass="15205">MTRCLFVDVGGGRGKSSRTFRNDHPELNGRVVIEDLPQVAEGQEGVEVIARDFFAPQPVKAPGANIYFFRFVFHNWPDSACRETLLHTIRAMTPTSPHCRQDSSSATSSSQTPTRPLSKPLTDLQVIAFGGMERTEK</sequence>
<dbReference type="InterPro" id="IPR016461">
    <property type="entry name" value="COMT-like"/>
</dbReference>
<dbReference type="GeneID" id="59330466"/>
<dbReference type="EMBL" id="JACCJB010000014">
    <property type="protein sequence ID" value="KAF6221197.1"/>
    <property type="molecule type" value="Genomic_DNA"/>
</dbReference>
<keyword evidence="3" id="KW-0949">S-adenosyl-L-methionine</keyword>
<evidence type="ECO:0000259" key="5">
    <source>
        <dbReference type="Pfam" id="PF00891"/>
    </source>
</evidence>
<dbReference type="GO" id="GO:0008171">
    <property type="term" value="F:O-methyltransferase activity"/>
    <property type="evidence" value="ECO:0007669"/>
    <property type="project" value="InterPro"/>
</dbReference>
<feature type="domain" description="O-methyltransferase C-terminal" evidence="5">
    <location>
        <begin position="6"/>
        <end position="136"/>
    </location>
</feature>
<dbReference type="InterPro" id="IPR001077">
    <property type="entry name" value="COMT_C"/>
</dbReference>
<evidence type="ECO:0000313" key="7">
    <source>
        <dbReference type="Proteomes" id="UP000593566"/>
    </source>
</evidence>
<dbReference type="Proteomes" id="UP000593566">
    <property type="component" value="Unassembled WGS sequence"/>
</dbReference>
<proteinExistence type="predicted"/>
<accession>A0A8H6FAD2</accession>
<keyword evidence="7" id="KW-1185">Reference proteome</keyword>
<name>A0A8H6FAD2_9LECA</name>
<dbReference type="SUPFAM" id="SSF53335">
    <property type="entry name" value="S-adenosyl-L-methionine-dependent methyltransferases"/>
    <property type="match status" value="1"/>
</dbReference>
<evidence type="ECO:0000256" key="1">
    <source>
        <dbReference type="ARBA" id="ARBA00022603"/>
    </source>
</evidence>
<reference evidence="6 7" key="1">
    <citation type="journal article" date="2020" name="Genomics">
        <title>Complete, high-quality genomes from long-read metagenomic sequencing of two wolf lichen thalli reveals enigmatic genome architecture.</title>
        <authorList>
            <person name="McKenzie S.K."/>
            <person name="Walston R.F."/>
            <person name="Allen J.L."/>
        </authorList>
    </citation>
    <scope>NUCLEOTIDE SEQUENCE [LARGE SCALE GENOMIC DNA]</scope>
    <source>
        <strain evidence="6">WasteWater1</strain>
    </source>
</reference>
<dbReference type="GO" id="GO:0032259">
    <property type="term" value="P:methylation"/>
    <property type="evidence" value="ECO:0007669"/>
    <property type="project" value="UniProtKB-KW"/>
</dbReference>
<dbReference type="RefSeq" id="XP_037150632.1">
    <property type="nucleotide sequence ID" value="XM_037292979.1"/>
</dbReference>
<evidence type="ECO:0000256" key="2">
    <source>
        <dbReference type="ARBA" id="ARBA00022679"/>
    </source>
</evidence>
<comment type="caution">
    <text evidence="6">The sequence shown here is derived from an EMBL/GenBank/DDBJ whole genome shotgun (WGS) entry which is preliminary data.</text>
</comment>
<gene>
    <name evidence="6" type="ORF">HO133_002052</name>
</gene>
<dbReference type="PROSITE" id="PS51683">
    <property type="entry name" value="SAM_OMT_II"/>
    <property type="match status" value="1"/>
</dbReference>
<dbReference type="Pfam" id="PF00891">
    <property type="entry name" value="Methyltransf_2"/>
    <property type="match status" value="1"/>
</dbReference>
<dbReference type="PANTHER" id="PTHR43712">
    <property type="entry name" value="PUTATIVE (AFU_ORTHOLOGUE AFUA_4G14580)-RELATED"/>
    <property type="match status" value="1"/>
</dbReference>
<evidence type="ECO:0000256" key="3">
    <source>
        <dbReference type="ARBA" id="ARBA00022691"/>
    </source>
</evidence>
<organism evidence="6 7">
    <name type="scientific">Letharia lupina</name>
    <dbReference type="NCBI Taxonomy" id="560253"/>
    <lineage>
        <taxon>Eukaryota</taxon>
        <taxon>Fungi</taxon>
        <taxon>Dikarya</taxon>
        <taxon>Ascomycota</taxon>
        <taxon>Pezizomycotina</taxon>
        <taxon>Lecanoromycetes</taxon>
        <taxon>OSLEUM clade</taxon>
        <taxon>Lecanoromycetidae</taxon>
        <taxon>Lecanorales</taxon>
        <taxon>Lecanorineae</taxon>
        <taxon>Parmeliaceae</taxon>
        <taxon>Letharia</taxon>
    </lineage>
</organism>
<keyword evidence="2" id="KW-0808">Transferase</keyword>
<dbReference type="PANTHER" id="PTHR43712:SF1">
    <property type="entry name" value="HYPOTHETICAL O-METHYLTRANSFERASE (EUROFUNG)-RELATED"/>
    <property type="match status" value="1"/>
</dbReference>
<protein>
    <recommendedName>
        <fullName evidence="5">O-methyltransferase C-terminal domain-containing protein</fullName>
    </recommendedName>
</protein>